<dbReference type="GO" id="GO:0016853">
    <property type="term" value="F:isomerase activity"/>
    <property type="evidence" value="ECO:0007669"/>
    <property type="project" value="UniProtKB-KW"/>
</dbReference>
<keyword evidence="3" id="KW-1185">Reference proteome</keyword>
<dbReference type="Pfam" id="PF11716">
    <property type="entry name" value="MDMPI_N"/>
    <property type="match status" value="1"/>
</dbReference>
<organism evidence="2 3">
    <name type="scientific">Phytoactinopolyspora halotolerans</name>
    <dbReference type="NCBI Taxonomy" id="1981512"/>
    <lineage>
        <taxon>Bacteria</taxon>
        <taxon>Bacillati</taxon>
        <taxon>Actinomycetota</taxon>
        <taxon>Actinomycetes</taxon>
        <taxon>Jiangellales</taxon>
        <taxon>Jiangellaceae</taxon>
        <taxon>Phytoactinopolyspora</taxon>
    </lineage>
</organism>
<protein>
    <submittedName>
        <fullName evidence="2">Maleylpyruvate isomerase family mycothiol-dependent enzyme</fullName>
    </submittedName>
</protein>
<name>A0A6L9SA80_9ACTN</name>
<dbReference type="RefSeq" id="WP_163739307.1">
    <property type="nucleotide sequence ID" value="NZ_JAAGOA010000010.1"/>
</dbReference>
<evidence type="ECO:0000313" key="2">
    <source>
        <dbReference type="EMBL" id="NEE01544.1"/>
    </source>
</evidence>
<keyword evidence="2" id="KW-0413">Isomerase</keyword>
<evidence type="ECO:0000259" key="1">
    <source>
        <dbReference type="Pfam" id="PF11716"/>
    </source>
</evidence>
<dbReference type="InterPro" id="IPR024344">
    <property type="entry name" value="MDMPI_metal-binding"/>
</dbReference>
<dbReference type="InterPro" id="IPR036527">
    <property type="entry name" value="SCP2_sterol-bd_dom_sf"/>
</dbReference>
<dbReference type="SUPFAM" id="SSF55718">
    <property type="entry name" value="SCP-like"/>
    <property type="match status" value="1"/>
</dbReference>
<dbReference type="InterPro" id="IPR017517">
    <property type="entry name" value="Maleyloyr_isom"/>
</dbReference>
<dbReference type="NCBIfam" id="TIGR03083">
    <property type="entry name" value="maleylpyruvate isomerase family mycothiol-dependent enzyme"/>
    <property type="match status" value="1"/>
</dbReference>
<accession>A0A6L9SA80</accession>
<proteinExistence type="predicted"/>
<dbReference type="EMBL" id="JAAGOA010000010">
    <property type="protein sequence ID" value="NEE01544.1"/>
    <property type="molecule type" value="Genomic_DNA"/>
</dbReference>
<sequence length="249" mass="27304">MTWKGADVPGLGELLRDCRAAGESLQELVEKLDEASLRAPSILPGWTRGHVLAHITNVADGAARQAEFADRNELIEFYDGGRDGRDAAIEADAHRSVAGHAVAIDQALDRLGRAWPAIGSPVWDRPVTYRDGTLTHVAMMWWREIRIHLVDLDLGVAADSWSDGLCRHLLDFLAPRLPADRPVELRFDDGSGWSAPARPPTGIPLVIEGALRDVTQWLAGRSPERTPVASWDGDAITLPDLEPWPAARR</sequence>
<feature type="domain" description="Mycothiol-dependent maleylpyruvate isomerase metal-binding" evidence="1">
    <location>
        <begin position="18"/>
        <end position="152"/>
    </location>
</feature>
<dbReference type="GO" id="GO:0046872">
    <property type="term" value="F:metal ion binding"/>
    <property type="evidence" value="ECO:0007669"/>
    <property type="project" value="InterPro"/>
</dbReference>
<reference evidence="2 3" key="1">
    <citation type="submission" date="2020-02" db="EMBL/GenBank/DDBJ databases">
        <authorList>
            <person name="Li X.-J."/>
            <person name="Han X.-M."/>
        </authorList>
    </citation>
    <scope>NUCLEOTIDE SEQUENCE [LARGE SCALE GENOMIC DNA]</scope>
    <source>
        <strain evidence="2 3">CCTCC AB 2017055</strain>
    </source>
</reference>
<keyword evidence="2" id="KW-0670">Pyruvate</keyword>
<dbReference type="InterPro" id="IPR034660">
    <property type="entry name" value="DinB/YfiT-like"/>
</dbReference>
<evidence type="ECO:0000313" key="3">
    <source>
        <dbReference type="Proteomes" id="UP000475214"/>
    </source>
</evidence>
<comment type="caution">
    <text evidence="2">The sequence shown here is derived from an EMBL/GenBank/DDBJ whole genome shotgun (WGS) entry which is preliminary data.</text>
</comment>
<dbReference type="SUPFAM" id="SSF109854">
    <property type="entry name" value="DinB/YfiT-like putative metalloenzymes"/>
    <property type="match status" value="1"/>
</dbReference>
<gene>
    <name evidence="2" type="ORF">G1H10_15335</name>
</gene>
<dbReference type="Proteomes" id="UP000475214">
    <property type="component" value="Unassembled WGS sequence"/>
</dbReference>
<dbReference type="Gene3D" id="1.20.120.450">
    <property type="entry name" value="dinb family like domain"/>
    <property type="match status" value="1"/>
</dbReference>
<dbReference type="AlphaFoldDB" id="A0A6L9SA80"/>